<dbReference type="GO" id="GO:0034431">
    <property type="term" value="F:bis(5'-adenosyl)-hexaphosphatase activity"/>
    <property type="evidence" value="ECO:0007669"/>
    <property type="project" value="TreeGrafter"/>
</dbReference>
<dbReference type="GO" id="GO:0008486">
    <property type="term" value="F:diphosphoinositol-polyphosphate diphosphatase activity"/>
    <property type="evidence" value="ECO:0007669"/>
    <property type="project" value="TreeGrafter"/>
</dbReference>
<dbReference type="InterPro" id="IPR000086">
    <property type="entry name" value="NUDIX_hydrolase_dom"/>
</dbReference>
<evidence type="ECO:0000256" key="2">
    <source>
        <dbReference type="ARBA" id="ARBA00022723"/>
    </source>
</evidence>
<evidence type="ECO:0000256" key="4">
    <source>
        <dbReference type="ARBA" id="ARBA00022842"/>
    </source>
</evidence>
<dbReference type="PANTHER" id="PTHR12629">
    <property type="entry name" value="DIPHOSPHOINOSITOL POLYPHOSPHATE PHOSPHOHYDROLASE"/>
    <property type="match status" value="1"/>
</dbReference>
<feature type="domain" description="Nudix hydrolase" evidence="5">
    <location>
        <begin position="8"/>
        <end position="141"/>
    </location>
</feature>
<evidence type="ECO:0000313" key="9">
    <source>
        <dbReference type="Proteomes" id="UP000809440"/>
    </source>
</evidence>
<keyword evidence="9" id="KW-1185">Reference proteome</keyword>
<evidence type="ECO:0000313" key="7">
    <source>
        <dbReference type="EMBL" id="MBM2418138.1"/>
    </source>
</evidence>
<evidence type="ECO:0000259" key="5">
    <source>
        <dbReference type="PROSITE" id="PS51462"/>
    </source>
</evidence>
<evidence type="ECO:0000256" key="3">
    <source>
        <dbReference type="ARBA" id="ARBA00022801"/>
    </source>
</evidence>
<comment type="cofactor">
    <cofactor evidence="1">
        <name>Mg(2+)</name>
        <dbReference type="ChEBI" id="CHEBI:18420"/>
    </cofactor>
</comment>
<dbReference type="AlphaFoldDB" id="A0A9Q2S2M6"/>
<dbReference type="InterPro" id="IPR015797">
    <property type="entry name" value="NUDIX_hydrolase-like_dom_sf"/>
</dbReference>
<keyword evidence="2" id="KW-0479">Metal-binding</keyword>
<protein>
    <submittedName>
        <fullName evidence="6">NUDIX hydrolase</fullName>
    </submittedName>
</protein>
<dbReference type="PROSITE" id="PS51462">
    <property type="entry name" value="NUDIX"/>
    <property type="match status" value="1"/>
</dbReference>
<dbReference type="GO" id="GO:0000298">
    <property type="term" value="F:endopolyphosphatase activity"/>
    <property type="evidence" value="ECO:0007669"/>
    <property type="project" value="TreeGrafter"/>
</dbReference>
<evidence type="ECO:0000256" key="1">
    <source>
        <dbReference type="ARBA" id="ARBA00001946"/>
    </source>
</evidence>
<reference evidence="6 9" key="1">
    <citation type="submission" date="2021-01" db="EMBL/GenBank/DDBJ databases">
        <title>Diatom-associated Roseobacters Show Island Model of Population Structure.</title>
        <authorList>
            <person name="Qu L."/>
            <person name="Feng X."/>
            <person name="Chen Y."/>
            <person name="Li L."/>
            <person name="Wang X."/>
            <person name="Hu Z."/>
            <person name="Wang H."/>
            <person name="Luo H."/>
        </authorList>
    </citation>
    <scope>NUCLEOTIDE SEQUENCE</scope>
    <source>
        <strain evidence="7 9">CC28-63</strain>
        <strain evidence="6">CC28-69</strain>
    </source>
</reference>
<evidence type="ECO:0000313" key="8">
    <source>
        <dbReference type="Proteomes" id="UP000755667"/>
    </source>
</evidence>
<dbReference type="Proteomes" id="UP000755667">
    <property type="component" value="Unassembled WGS sequence"/>
</dbReference>
<evidence type="ECO:0000313" key="6">
    <source>
        <dbReference type="EMBL" id="MBM2413469.1"/>
    </source>
</evidence>
<dbReference type="InterPro" id="IPR047198">
    <property type="entry name" value="DDP-like_NUDIX"/>
</dbReference>
<proteinExistence type="predicted"/>
<dbReference type="GO" id="GO:1901909">
    <property type="term" value="P:diadenosine hexaphosphate catabolic process"/>
    <property type="evidence" value="ECO:0007669"/>
    <property type="project" value="TreeGrafter"/>
</dbReference>
<dbReference type="GO" id="GO:1901907">
    <property type="term" value="P:diadenosine pentaphosphate catabolic process"/>
    <property type="evidence" value="ECO:0007669"/>
    <property type="project" value="TreeGrafter"/>
</dbReference>
<dbReference type="GO" id="GO:0046872">
    <property type="term" value="F:metal ion binding"/>
    <property type="evidence" value="ECO:0007669"/>
    <property type="project" value="UniProtKB-KW"/>
</dbReference>
<keyword evidence="4" id="KW-0460">Magnesium</keyword>
<dbReference type="SUPFAM" id="SSF55811">
    <property type="entry name" value="Nudix"/>
    <property type="match status" value="1"/>
</dbReference>
<dbReference type="EMBL" id="JAFBXE010000009">
    <property type="protein sequence ID" value="MBM2413469.1"/>
    <property type="molecule type" value="Genomic_DNA"/>
</dbReference>
<dbReference type="PANTHER" id="PTHR12629:SF0">
    <property type="entry name" value="DIPHOSPHOINOSITOL-POLYPHOSPHATE DIPHOSPHATASE"/>
    <property type="match status" value="1"/>
</dbReference>
<dbReference type="EMBL" id="JAFBXF010000009">
    <property type="protein sequence ID" value="MBM2418138.1"/>
    <property type="molecule type" value="Genomic_DNA"/>
</dbReference>
<dbReference type="CDD" id="cd04666">
    <property type="entry name" value="NUDIX_DIPP2_like_Nudt4"/>
    <property type="match status" value="1"/>
</dbReference>
<dbReference type="RefSeq" id="WP_085628666.1">
    <property type="nucleotide sequence ID" value="NZ_JAFBWU010000009.1"/>
</dbReference>
<dbReference type="Proteomes" id="UP000809440">
    <property type="component" value="Unassembled WGS sequence"/>
</dbReference>
<accession>A0A9Q2S2M6</accession>
<dbReference type="GO" id="GO:0071543">
    <property type="term" value="P:diphosphoinositol polyphosphate metabolic process"/>
    <property type="evidence" value="ECO:0007669"/>
    <property type="project" value="TreeGrafter"/>
</dbReference>
<keyword evidence="3 6" id="KW-0378">Hydrolase</keyword>
<gene>
    <name evidence="6" type="ORF">JQX41_14235</name>
    <name evidence="7" type="ORF">JQX48_14245</name>
</gene>
<dbReference type="GO" id="GO:1901911">
    <property type="term" value="P:adenosine 5'-(hexahydrogen pentaphosphate) catabolic process"/>
    <property type="evidence" value="ECO:0007669"/>
    <property type="project" value="TreeGrafter"/>
</dbReference>
<comment type="caution">
    <text evidence="6">The sequence shown here is derived from an EMBL/GenBank/DDBJ whole genome shotgun (WGS) entry which is preliminary data.</text>
</comment>
<sequence length="157" mass="18117">MSKAKATPVTDQIAALPVHWDKNGKLRVLMVTSRDRGRWVMPKGWQMDGTKPWRAAEIEALEEAGAIGFISDTPIGHYHYDKRMDDGTKTPCRVTLYPMVVEKLKRRWKESKQRKRHWFSPKKAAKLVEEKELAMLLRDVADKRTTIAAIEDMRKSA</sequence>
<dbReference type="GO" id="GO:0005737">
    <property type="term" value="C:cytoplasm"/>
    <property type="evidence" value="ECO:0007669"/>
    <property type="project" value="TreeGrafter"/>
</dbReference>
<name>A0A9Q2S2M6_9RHOB</name>
<dbReference type="OrthoDB" id="7066910at2"/>
<dbReference type="GO" id="GO:0034432">
    <property type="term" value="F:bis(5'-adenosyl)-pentaphosphatase activity"/>
    <property type="evidence" value="ECO:0007669"/>
    <property type="project" value="TreeGrafter"/>
</dbReference>
<dbReference type="Gene3D" id="3.90.79.10">
    <property type="entry name" value="Nucleoside Triphosphate Pyrophosphohydrolase"/>
    <property type="match status" value="1"/>
</dbReference>
<dbReference type="Pfam" id="PF00293">
    <property type="entry name" value="NUDIX"/>
    <property type="match status" value="1"/>
</dbReference>
<organism evidence="6 8">
    <name type="scientific">Marivita cryptomonadis</name>
    <dbReference type="NCBI Taxonomy" id="505252"/>
    <lineage>
        <taxon>Bacteria</taxon>
        <taxon>Pseudomonadati</taxon>
        <taxon>Pseudomonadota</taxon>
        <taxon>Alphaproteobacteria</taxon>
        <taxon>Rhodobacterales</taxon>
        <taxon>Roseobacteraceae</taxon>
        <taxon>Marivita</taxon>
    </lineage>
</organism>
<dbReference type="GeneID" id="62640400"/>